<dbReference type="HOGENOM" id="CLU_3178980_0_0_9"/>
<dbReference type="AlphaFoldDB" id="G4Q436"/>
<accession>G4Q436</accession>
<dbReference type="Proteomes" id="UP000007093">
    <property type="component" value="Chromosome"/>
</dbReference>
<evidence type="ECO:0000313" key="2">
    <source>
        <dbReference type="Proteomes" id="UP000007093"/>
    </source>
</evidence>
<dbReference type="KEGG" id="ain:Acin_0590"/>
<dbReference type="EMBL" id="CP003058">
    <property type="protein sequence ID" value="AEQ21830.1"/>
    <property type="molecule type" value="Genomic_DNA"/>
</dbReference>
<name>G4Q436_ACIIR</name>
<dbReference type="PATRIC" id="fig|568816.4.peg.572"/>
<dbReference type="InParanoid" id="G4Q436"/>
<reference evidence="1 2" key="1">
    <citation type="journal article" date="2011" name="J. Bacteriol.">
        <title>Complete genome sequence of Acidaminococcus intestini RYC-MR95, a Gram-negative bacterium from the phylum Firmicutes.</title>
        <authorList>
            <person name="D'Auria G."/>
            <person name="Galan J.C."/>
            <person name="Rodriguez-Alcayna M."/>
            <person name="Moya A."/>
            <person name="Baquero F."/>
            <person name="Latorre A."/>
        </authorList>
    </citation>
    <scope>NUCLEOTIDE SEQUENCE [LARGE SCALE GENOMIC DNA]</scope>
    <source>
        <strain evidence="1 2">RyC-MR95</strain>
    </source>
</reference>
<organism evidence="1 2">
    <name type="scientific">Acidaminococcus intestini (strain RyC-MR95)</name>
    <dbReference type="NCBI Taxonomy" id="568816"/>
    <lineage>
        <taxon>Bacteria</taxon>
        <taxon>Bacillati</taxon>
        <taxon>Bacillota</taxon>
        <taxon>Negativicutes</taxon>
        <taxon>Acidaminococcales</taxon>
        <taxon>Acidaminococcaceae</taxon>
        <taxon>Acidaminococcus</taxon>
    </lineage>
</organism>
<protein>
    <submittedName>
        <fullName evidence="1">Uncharacterized protein</fullName>
    </submittedName>
</protein>
<dbReference type="STRING" id="568816.Acin_0590"/>
<sequence length="46" mass="5195">MGGWSFGVHLLRGLVGIWVATALDECSHGLVFFGRWHQGTWRRALI</sequence>
<proteinExistence type="predicted"/>
<keyword evidence="2" id="KW-1185">Reference proteome</keyword>
<gene>
    <name evidence="1" type="ordered locus">Acin_0590</name>
</gene>
<evidence type="ECO:0000313" key="1">
    <source>
        <dbReference type="EMBL" id="AEQ21830.1"/>
    </source>
</evidence>